<protein>
    <submittedName>
        <fullName evidence="1">Uncharacterized protein</fullName>
    </submittedName>
</protein>
<dbReference type="HOGENOM" id="CLU_2484775_0_0_1"/>
<gene>
    <name evidence="1" type="ORF">M422DRAFT_30244</name>
</gene>
<reference evidence="1 2" key="1">
    <citation type="submission" date="2014-06" db="EMBL/GenBank/DDBJ databases">
        <title>Evolutionary Origins and Diversification of the Mycorrhizal Mutualists.</title>
        <authorList>
            <consortium name="DOE Joint Genome Institute"/>
            <consortium name="Mycorrhizal Genomics Consortium"/>
            <person name="Kohler A."/>
            <person name="Kuo A."/>
            <person name="Nagy L.G."/>
            <person name="Floudas D."/>
            <person name="Copeland A."/>
            <person name="Barry K.W."/>
            <person name="Cichocki N."/>
            <person name="Veneault-Fourrey C."/>
            <person name="LaButti K."/>
            <person name="Lindquist E.A."/>
            <person name="Lipzen A."/>
            <person name="Lundell T."/>
            <person name="Morin E."/>
            <person name="Murat C."/>
            <person name="Riley R."/>
            <person name="Ohm R."/>
            <person name="Sun H."/>
            <person name="Tunlid A."/>
            <person name="Henrissat B."/>
            <person name="Grigoriev I.V."/>
            <person name="Hibbett D.S."/>
            <person name="Martin F."/>
        </authorList>
    </citation>
    <scope>NUCLEOTIDE SEQUENCE [LARGE SCALE GENOMIC DNA]</scope>
    <source>
        <strain evidence="1 2">SS14</strain>
    </source>
</reference>
<proteinExistence type="predicted"/>
<dbReference type="AlphaFoldDB" id="A0A0C9W063"/>
<sequence length="89" mass="10350">MKPDIFFHLVTYKVTHQQGFKVSRIFLETSMGRIILTPAEEAWVRGICDRKMWKMSPKIGNKLLRGCTIMRSGITIRISRLSKGVIDRR</sequence>
<evidence type="ECO:0000313" key="1">
    <source>
        <dbReference type="EMBL" id="KIJ44795.1"/>
    </source>
</evidence>
<accession>A0A0C9W063</accession>
<evidence type="ECO:0000313" key="2">
    <source>
        <dbReference type="Proteomes" id="UP000054279"/>
    </source>
</evidence>
<dbReference type="EMBL" id="KN837115">
    <property type="protein sequence ID" value="KIJ44795.1"/>
    <property type="molecule type" value="Genomic_DNA"/>
</dbReference>
<keyword evidence="2" id="KW-1185">Reference proteome</keyword>
<organism evidence="1 2">
    <name type="scientific">Sphaerobolus stellatus (strain SS14)</name>
    <dbReference type="NCBI Taxonomy" id="990650"/>
    <lineage>
        <taxon>Eukaryota</taxon>
        <taxon>Fungi</taxon>
        <taxon>Dikarya</taxon>
        <taxon>Basidiomycota</taxon>
        <taxon>Agaricomycotina</taxon>
        <taxon>Agaricomycetes</taxon>
        <taxon>Phallomycetidae</taxon>
        <taxon>Geastrales</taxon>
        <taxon>Sphaerobolaceae</taxon>
        <taxon>Sphaerobolus</taxon>
    </lineage>
</organism>
<dbReference type="Proteomes" id="UP000054279">
    <property type="component" value="Unassembled WGS sequence"/>
</dbReference>
<name>A0A0C9W063_SPHS4</name>